<proteinExistence type="predicted"/>
<dbReference type="EMBL" id="JAJFAZ020000087">
    <property type="protein sequence ID" value="KAI5311052.1"/>
    <property type="molecule type" value="Genomic_DNA"/>
</dbReference>
<feature type="compositionally biased region" description="Basic and acidic residues" evidence="1">
    <location>
        <begin position="76"/>
        <end position="86"/>
    </location>
</feature>
<sequence length="104" mass="11842">MDGLCLKTTASVIHGIPSTISAAAALDIRTNQSLRWLRKPRLLGIESTKPSRSIQSLQTQWLFYFCRVLVVLEGRREDEKTTKPNNERLNSIQGPRTRKQSFTN</sequence>
<gene>
    <name evidence="2" type="ORF">L3X38_045519</name>
</gene>
<organism evidence="2 3">
    <name type="scientific">Prunus dulcis</name>
    <name type="common">Almond</name>
    <name type="synonym">Amygdalus dulcis</name>
    <dbReference type="NCBI Taxonomy" id="3755"/>
    <lineage>
        <taxon>Eukaryota</taxon>
        <taxon>Viridiplantae</taxon>
        <taxon>Streptophyta</taxon>
        <taxon>Embryophyta</taxon>
        <taxon>Tracheophyta</taxon>
        <taxon>Spermatophyta</taxon>
        <taxon>Magnoliopsida</taxon>
        <taxon>eudicotyledons</taxon>
        <taxon>Gunneridae</taxon>
        <taxon>Pentapetalae</taxon>
        <taxon>rosids</taxon>
        <taxon>fabids</taxon>
        <taxon>Rosales</taxon>
        <taxon>Rosaceae</taxon>
        <taxon>Amygdaloideae</taxon>
        <taxon>Amygdaleae</taxon>
        <taxon>Prunus</taxon>
    </lineage>
</organism>
<evidence type="ECO:0000313" key="3">
    <source>
        <dbReference type="Proteomes" id="UP001054821"/>
    </source>
</evidence>
<feature type="compositionally biased region" description="Polar residues" evidence="1">
    <location>
        <begin position="87"/>
        <end position="104"/>
    </location>
</feature>
<reference evidence="2 3" key="1">
    <citation type="journal article" date="2022" name="G3 (Bethesda)">
        <title>Whole-genome sequence and methylome profiling of the almond [Prunus dulcis (Mill.) D.A. Webb] cultivar 'Nonpareil'.</title>
        <authorList>
            <person name="D'Amico-Willman K.M."/>
            <person name="Ouma W.Z."/>
            <person name="Meulia T."/>
            <person name="Sideli G.M."/>
            <person name="Gradziel T.M."/>
            <person name="Fresnedo-Ramirez J."/>
        </authorList>
    </citation>
    <scope>NUCLEOTIDE SEQUENCE [LARGE SCALE GENOMIC DNA]</scope>
    <source>
        <strain evidence="2">Clone GOH B32 T37-40</strain>
    </source>
</reference>
<dbReference type="Proteomes" id="UP001054821">
    <property type="component" value="Unassembled WGS sequence"/>
</dbReference>
<accession>A0AAD4USD6</accession>
<evidence type="ECO:0000256" key="1">
    <source>
        <dbReference type="SAM" id="MobiDB-lite"/>
    </source>
</evidence>
<evidence type="ECO:0000313" key="2">
    <source>
        <dbReference type="EMBL" id="KAI5311052.1"/>
    </source>
</evidence>
<comment type="caution">
    <text evidence="2">The sequence shown here is derived from an EMBL/GenBank/DDBJ whole genome shotgun (WGS) entry which is preliminary data.</text>
</comment>
<protein>
    <submittedName>
        <fullName evidence="2">Uncharacterized protein</fullName>
    </submittedName>
</protein>
<dbReference type="AlphaFoldDB" id="A0AAD4USD6"/>
<feature type="region of interest" description="Disordered" evidence="1">
    <location>
        <begin position="76"/>
        <end position="104"/>
    </location>
</feature>
<keyword evidence="3" id="KW-1185">Reference proteome</keyword>
<name>A0AAD4USD6_PRUDU</name>